<proteinExistence type="inferred from homology"/>
<dbReference type="GeneID" id="103723139"/>
<dbReference type="SUPFAM" id="SSF52266">
    <property type="entry name" value="SGNH hydrolase"/>
    <property type="match status" value="1"/>
</dbReference>
<feature type="signal peptide" evidence="5">
    <location>
        <begin position="1"/>
        <end position="26"/>
    </location>
</feature>
<dbReference type="AlphaFoldDB" id="A0A8B8ZF18"/>
<comment type="similarity">
    <text evidence="1">Belongs to the 'GDSL' lipolytic enzyme family.</text>
</comment>
<dbReference type="RefSeq" id="XP_038972726.1">
    <property type="nucleotide sequence ID" value="XM_039116798.1"/>
</dbReference>
<dbReference type="OrthoDB" id="1600564at2759"/>
<dbReference type="Gene3D" id="3.40.50.1110">
    <property type="entry name" value="SGNH hydrolase"/>
    <property type="match status" value="1"/>
</dbReference>
<reference evidence="7" key="1">
    <citation type="submission" date="2025-08" db="UniProtKB">
        <authorList>
            <consortium name="RefSeq"/>
        </authorList>
    </citation>
    <scope>IDENTIFICATION</scope>
    <source>
        <tissue evidence="7">Young leaves</tissue>
    </source>
</reference>
<evidence type="ECO:0000256" key="1">
    <source>
        <dbReference type="ARBA" id="ARBA00008668"/>
    </source>
</evidence>
<keyword evidence="4" id="KW-0325">Glycoprotein</keyword>
<dbReference type="PANTHER" id="PTHR22835:SF663">
    <property type="entry name" value="LIPASE-LIKE"/>
    <property type="match status" value="1"/>
</dbReference>
<name>A0A8B8ZF18_PHODC</name>
<protein>
    <submittedName>
        <fullName evidence="7">GDSL esterase/lipase At1g28570-like</fullName>
    </submittedName>
</protein>
<keyword evidence="3" id="KW-0378">Hydrolase</keyword>
<gene>
    <name evidence="7" type="primary">LOC103723139</name>
</gene>
<dbReference type="Pfam" id="PF00657">
    <property type="entry name" value="Lipase_GDSL"/>
    <property type="match status" value="1"/>
</dbReference>
<dbReference type="InterPro" id="IPR001087">
    <property type="entry name" value="GDSL"/>
</dbReference>
<organism evidence="6 7">
    <name type="scientific">Phoenix dactylifera</name>
    <name type="common">Date palm</name>
    <dbReference type="NCBI Taxonomy" id="42345"/>
    <lineage>
        <taxon>Eukaryota</taxon>
        <taxon>Viridiplantae</taxon>
        <taxon>Streptophyta</taxon>
        <taxon>Embryophyta</taxon>
        <taxon>Tracheophyta</taxon>
        <taxon>Spermatophyta</taxon>
        <taxon>Magnoliopsida</taxon>
        <taxon>Liliopsida</taxon>
        <taxon>Arecaceae</taxon>
        <taxon>Coryphoideae</taxon>
        <taxon>Phoeniceae</taxon>
        <taxon>Phoenix</taxon>
    </lineage>
</organism>
<evidence type="ECO:0000313" key="7">
    <source>
        <dbReference type="RefSeq" id="XP_038972726.1"/>
    </source>
</evidence>
<dbReference type="InterPro" id="IPR035669">
    <property type="entry name" value="SGNH_plant_lipase-like"/>
</dbReference>
<dbReference type="InterPro" id="IPR036514">
    <property type="entry name" value="SGNH_hydro_sf"/>
</dbReference>
<feature type="chain" id="PRO_5034040259" evidence="5">
    <location>
        <begin position="27"/>
        <end position="396"/>
    </location>
</feature>
<evidence type="ECO:0000313" key="6">
    <source>
        <dbReference type="Proteomes" id="UP000228380"/>
    </source>
</evidence>
<evidence type="ECO:0000256" key="2">
    <source>
        <dbReference type="ARBA" id="ARBA00022729"/>
    </source>
</evidence>
<accession>A0A8B8ZF18</accession>
<keyword evidence="2 5" id="KW-0732">Signal</keyword>
<evidence type="ECO:0000256" key="5">
    <source>
        <dbReference type="SAM" id="SignalP"/>
    </source>
</evidence>
<dbReference type="PANTHER" id="PTHR22835">
    <property type="entry name" value="ZINC FINGER FYVE DOMAIN CONTAINING PROTEIN"/>
    <property type="match status" value="1"/>
</dbReference>
<keyword evidence="6" id="KW-1185">Reference proteome</keyword>
<dbReference type="CDD" id="cd01837">
    <property type="entry name" value="SGNH_plant_lipase_like"/>
    <property type="match status" value="1"/>
</dbReference>
<sequence>MASSTFRLLLQLSLLLALLFLQNVHPATTSCYTSIFSFGDSLADTGNFLHYANQGPEARLPYGETYFQHPTGRFSDGRLIIDFIAQAIGVPLVPPYLAGPGDHGFRRGANFAVGGATALDNDFFRARGFDVYWTEYSLATQIDWFKKLLPSLCSSDSECEGIFSSSLFFLGEIGGNDYNEPFIQGISVDEIRTFVPDVISTITSALRVLIELGAKTLVVPGNFPIGCVPLYLMHFQSPTAEDYDPETGCIKWLNEFSEYHNRLLLDELGKLRRLYPHVAIVYADYYEALLSIFRSPHEFGFEKPFDACCGGGGVHSCCSIPCGDEGAAVCSDPSKHISWDGMHLTEAAYKAIARGLLEGPYTAPPMIRACPHVEQHVALLRNASIRPPAQAYSASV</sequence>
<evidence type="ECO:0000256" key="4">
    <source>
        <dbReference type="ARBA" id="ARBA00023180"/>
    </source>
</evidence>
<dbReference type="GO" id="GO:0016788">
    <property type="term" value="F:hydrolase activity, acting on ester bonds"/>
    <property type="evidence" value="ECO:0007669"/>
    <property type="project" value="InterPro"/>
</dbReference>
<dbReference type="PROSITE" id="PS51257">
    <property type="entry name" value="PROKAR_LIPOPROTEIN"/>
    <property type="match status" value="1"/>
</dbReference>
<evidence type="ECO:0000256" key="3">
    <source>
        <dbReference type="ARBA" id="ARBA00022801"/>
    </source>
</evidence>
<dbReference type="Proteomes" id="UP000228380">
    <property type="component" value="Unplaced"/>
</dbReference>
<dbReference type="KEGG" id="pda:103723139"/>